<evidence type="ECO:0000256" key="1">
    <source>
        <dbReference type="ARBA" id="ARBA00004479"/>
    </source>
</evidence>
<feature type="non-terminal residue" evidence="10">
    <location>
        <position position="591"/>
    </location>
</feature>
<dbReference type="EMBL" id="ML170157">
    <property type="protein sequence ID" value="TDL28289.1"/>
    <property type="molecule type" value="Genomic_DNA"/>
</dbReference>
<name>A0A4Y7QN43_9AGAM</name>
<dbReference type="Pfam" id="PF23122">
    <property type="entry name" value="C2_ITFG1"/>
    <property type="match status" value="1"/>
</dbReference>
<accession>A0A4Y7QN43</accession>
<evidence type="ECO:0000256" key="3">
    <source>
        <dbReference type="ARBA" id="ARBA00022692"/>
    </source>
</evidence>
<dbReference type="Pfam" id="PF13517">
    <property type="entry name" value="FG-GAP_3"/>
    <property type="match status" value="1"/>
</dbReference>
<comment type="subcellular location">
    <subcellularLocation>
        <location evidence="1">Membrane</location>
        <topology evidence="1">Single-pass type I membrane protein</topology>
    </subcellularLocation>
</comment>
<proteinExistence type="inferred from homology"/>
<comment type="similarity">
    <text evidence="2">Belongs to the TIP family.</text>
</comment>
<evidence type="ECO:0000313" key="10">
    <source>
        <dbReference type="EMBL" id="TDL28289.1"/>
    </source>
</evidence>
<evidence type="ECO:0000259" key="9">
    <source>
        <dbReference type="Pfam" id="PF23122"/>
    </source>
</evidence>
<sequence length="591" mass="62647">MSPSSTGNTLDMSVYVGINGAGFDPNPISTVSSTLGQPIPIDANGDLQLDLLGMTSDSVSLRLWQNVFNASQSGSPIFDVVNAPFDGPPCTIANPHSNAVVDLNGDCLADVFLFCEDGKGNKYFQIWINDKSDGFKLAQQETLPSGIQSFSFADMDRDGTVDMVFTTCSDVSMDTGVGTDCAINIAYNQQLPLCTSSATSGFKGGKRVCRPPELLCTADPDFRFDLTPRSNNTALTTIPISSLIPPTSTSSSAASLLVFDTTTSPPLPLPIKLGDINMDGFPDILFIAASAPHGGFLGIGDHVDTRAVLAESIGCAGGVSGMSAVSGVGAILGASGMLGGESGMGKRKVAAVECTEGGGRRGFEVVKKGAALLSQIKDARGAAFIDIDEDGTLDIMVQRTGSQGRGKVAFVQNNFFFDAFFLKAIVLNGACDSGWCEGRNGSARYHPFGVSYTGASYKYTVLDTSGRRSAAQVSQLPQTGYHSLLPPYSFFGLGRTNNYIENLFVGSMIKHPNPDQPSEPSEAQSQSHFVSMEGVIPNSRVVIYPPPPSSDGAEWRKELYLRPGEWIPWVTLTLVIATVLLAIVVFVFHLN</sequence>
<dbReference type="GO" id="GO:0005886">
    <property type="term" value="C:plasma membrane"/>
    <property type="evidence" value="ECO:0007669"/>
    <property type="project" value="TreeGrafter"/>
</dbReference>
<dbReference type="VEuPathDB" id="FungiDB:BD410DRAFT_737497"/>
<keyword evidence="5 8" id="KW-1133">Transmembrane helix</keyword>
<dbReference type="AlphaFoldDB" id="A0A4Y7QN43"/>
<keyword evidence="6 8" id="KW-0472">Membrane</keyword>
<protein>
    <recommendedName>
        <fullName evidence="9">T-cell immunomodulatory protein TIP C2 domain-containing protein</fullName>
    </recommendedName>
</protein>
<dbReference type="PANTHER" id="PTHR13412">
    <property type="entry name" value="T-CELL IMMUNOMODULATORY PROTEIN HOMOLOG"/>
    <property type="match status" value="1"/>
</dbReference>
<reference evidence="10 11" key="1">
    <citation type="submission" date="2018-06" db="EMBL/GenBank/DDBJ databases">
        <title>A transcriptomic atlas of mushroom development highlights an independent origin of complex multicellularity.</title>
        <authorList>
            <consortium name="DOE Joint Genome Institute"/>
            <person name="Krizsan K."/>
            <person name="Almasi E."/>
            <person name="Merenyi Z."/>
            <person name="Sahu N."/>
            <person name="Viragh M."/>
            <person name="Koszo T."/>
            <person name="Mondo S."/>
            <person name="Kiss B."/>
            <person name="Balint B."/>
            <person name="Kues U."/>
            <person name="Barry K."/>
            <person name="Hegedus J.C."/>
            <person name="Henrissat B."/>
            <person name="Johnson J."/>
            <person name="Lipzen A."/>
            <person name="Ohm R."/>
            <person name="Nagy I."/>
            <person name="Pangilinan J."/>
            <person name="Yan J."/>
            <person name="Xiong Y."/>
            <person name="Grigoriev I.V."/>
            <person name="Hibbett D.S."/>
            <person name="Nagy L.G."/>
        </authorList>
    </citation>
    <scope>NUCLEOTIDE SEQUENCE [LARGE SCALE GENOMIC DNA]</scope>
    <source>
        <strain evidence="10 11">SZMC22713</strain>
    </source>
</reference>
<dbReference type="SUPFAM" id="SSF69318">
    <property type="entry name" value="Integrin alpha N-terminal domain"/>
    <property type="match status" value="1"/>
</dbReference>
<gene>
    <name evidence="10" type="ORF">BD410DRAFT_737497</name>
</gene>
<organism evidence="10 11">
    <name type="scientific">Rickenella mellea</name>
    <dbReference type="NCBI Taxonomy" id="50990"/>
    <lineage>
        <taxon>Eukaryota</taxon>
        <taxon>Fungi</taxon>
        <taxon>Dikarya</taxon>
        <taxon>Basidiomycota</taxon>
        <taxon>Agaricomycotina</taxon>
        <taxon>Agaricomycetes</taxon>
        <taxon>Hymenochaetales</taxon>
        <taxon>Rickenellaceae</taxon>
        <taxon>Rickenella</taxon>
    </lineage>
</organism>
<evidence type="ECO:0000256" key="5">
    <source>
        <dbReference type="ARBA" id="ARBA00022989"/>
    </source>
</evidence>
<dbReference type="InterPro" id="IPR057089">
    <property type="entry name" value="C2_TIP"/>
</dbReference>
<keyword evidence="7" id="KW-0325">Glycoprotein</keyword>
<evidence type="ECO:0000256" key="4">
    <source>
        <dbReference type="ARBA" id="ARBA00022729"/>
    </source>
</evidence>
<keyword evidence="4" id="KW-0732">Signal</keyword>
<dbReference type="InterPro" id="IPR024881">
    <property type="entry name" value="Tip"/>
</dbReference>
<dbReference type="InterPro" id="IPR028994">
    <property type="entry name" value="Integrin_alpha_N"/>
</dbReference>
<evidence type="ECO:0000256" key="8">
    <source>
        <dbReference type="SAM" id="Phobius"/>
    </source>
</evidence>
<feature type="transmembrane region" description="Helical" evidence="8">
    <location>
        <begin position="566"/>
        <end position="588"/>
    </location>
</feature>
<keyword evidence="11" id="KW-1185">Reference proteome</keyword>
<dbReference type="Proteomes" id="UP000294933">
    <property type="component" value="Unassembled WGS sequence"/>
</dbReference>
<feature type="domain" description="T-cell immunomodulatory protein TIP C2" evidence="9">
    <location>
        <begin position="447"/>
        <end position="560"/>
    </location>
</feature>
<evidence type="ECO:0000313" key="11">
    <source>
        <dbReference type="Proteomes" id="UP000294933"/>
    </source>
</evidence>
<evidence type="ECO:0000256" key="7">
    <source>
        <dbReference type="ARBA" id="ARBA00023180"/>
    </source>
</evidence>
<keyword evidence="3 8" id="KW-0812">Transmembrane</keyword>
<evidence type="ECO:0000256" key="2">
    <source>
        <dbReference type="ARBA" id="ARBA00006496"/>
    </source>
</evidence>
<evidence type="ECO:0000256" key="6">
    <source>
        <dbReference type="ARBA" id="ARBA00023136"/>
    </source>
</evidence>
<dbReference type="InterPro" id="IPR013517">
    <property type="entry name" value="FG-GAP"/>
</dbReference>
<dbReference type="OrthoDB" id="10022113at2759"/>
<dbReference type="PANTHER" id="PTHR13412:SF0">
    <property type="entry name" value="T-CELL IMMUNOMODULATORY PROTEIN"/>
    <property type="match status" value="1"/>
</dbReference>